<keyword evidence="7" id="KW-1185">Reference proteome</keyword>
<keyword evidence="2" id="KW-0233">DNA recombination</keyword>
<evidence type="ECO:0000256" key="2">
    <source>
        <dbReference type="ARBA" id="ARBA00023172"/>
    </source>
</evidence>
<comment type="caution">
    <text evidence="6">The sequence shown here is derived from an EMBL/GenBank/DDBJ whole genome shotgun (WGS) entry which is preliminary data.</text>
</comment>
<dbReference type="Pfam" id="PF07508">
    <property type="entry name" value="Recombinase"/>
    <property type="match status" value="1"/>
</dbReference>
<dbReference type="PANTHER" id="PTHR30461:SF2">
    <property type="entry name" value="SERINE RECOMBINASE PINE-RELATED"/>
    <property type="match status" value="1"/>
</dbReference>
<feature type="domain" description="Recombinase" evidence="5">
    <location>
        <begin position="165"/>
        <end position="275"/>
    </location>
</feature>
<organism evidence="6 7">
    <name type="scientific">Chryseobacterium indicum</name>
    <dbReference type="NCBI Taxonomy" id="2766954"/>
    <lineage>
        <taxon>Bacteria</taxon>
        <taxon>Pseudomonadati</taxon>
        <taxon>Bacteroidota</taxon>
        <taxon>Flavobacteriia</taxon>
        <taxon>Flavobacteriales</taxon>
        <taxon>Weeksellaceae</taxon>
        <taxon>Chryseobacterium group</taxon>
        <taxon>Chryseobacterium</taxon>
    </lineage>
</organism>
<dbReference type="InterPro" id="IPR011109">
    <property type="entry name" value="DNA_bind_recombinase_dom"/>
</dbReference>
<sequence length="505" mass="58511">MLPNKNEEKVNVLLYTRVSSDEQALGFSLNHQKEALEKYCAIKGYNVLKCFIEDHSAKNFERPEWKKVLAYVKANKKNIDSILITRWDRFSRSTELAYTVIREFKQWGIEINAIEQPLDLTQPDSKVMLGIYLILPEVENDKISIRTREGLRRAMKEGCCVGSVPFGYVRMRNEQGKATITPHPELSLLVKKAFAEYAKGIYSSEDIRKKYYKKGLKVTKNGFLHMLKNVAYIGKIYIPAWKKEDEQTVEAIHDAIIDSATFSKVQKLLEGKYRKPKRTNDTIVEQLPLRGFLQCPDCGRILTGSASKGRNAVNSYWYYHCQPPCKARFKISEVHELFNKLLDELSIKEEEVAQYYKKILAETFKEEGGSREVQTQSLKRELGKLQTRLESVEQKFFDDIIDVRTYNEMKNKTDIQIGEIKMELEELKTKGKDFEAHLKKGASFLSGVNTVYGNAPIHLKREIIQSIFTEKLIYTPKYFETSVLDEIVSLILTQKKKLKFLKVKY</sequence>
<dbReference type="Pfam" id="PF00239">
    <property type="entry name" value="Resolvase"/>
    <property type="match status" value="1"/>
</dbReference>
<dbReference type="SUPFAM" id="SSF53041">
    <property type="entry name" value="Resolvase-like"/>
    <property type="match status" value="1"/>
</dbReference>
<gene>
    <name evidence="6" type="ORF">H9Q08_17160</name>
</gene>
<accession>A0ABS9CA12</accession>
<dbReference type="CDD" id="cd00338">
    <property type="entry name" value="Ser_Recombinase"/>
    <property type="match status" value="1"/>
</dbReference>
<keyword evidence="3" id="KW-0175">Coiled coil</keyword>
<dbReference type="PROSITE" id="PS51736">
    <property type="entry name" value="RECOMBINASES_3"/>
    <property type="match status" value="1"/>
</dbReference>
<dbReference type="PROSITE" id="PS51737">
    <property type="entry name" value="RECOMBINASE_DNA_BIND"/>
    <property type="match status" value="1"/>
</dbReference>
<dbReference type="Gene3D" id="3.90.1750.20">
    <property type="entry name" value="Putative Large Serine Recombinase, Chain B, Domain 2"/>
    <property type="match status" value="1"/>
</dbReference>
<dbReference type="SMART" id="SM00857">
    <property type="entry name" value="Resolvase"/>
    <property type="match status" value="1"/>
</dbReference>
<evidence type="ECO:0000256" key="3">
    <source>
        <dbReference type="SAM" id="Coils"/>
    </source>
</evidence>
<dbReference type="RefSeq" id="WP_235132365.1">
    <property type="nucleotide sequence ID" value="NZ_JACSGT010000002.1"/>
</dbReference>
<dbReference type="Proteomes" id="UP001430374">
    <property type="component" value="Unassembled WGS sequence"/>
</dbReference>
<feature type="coiled-coil region" evidence="3">
    <location>
        <begin position="375"/>
        <end position="430"/>
    </location>
</feature>
<evidence type="ECO:0000313" key="6">
    <source>
        <dbReference type="EMBL" id="MCF2221017.1"/>
    </source>
</evidence>
<feature type="domain" description="Resolvase/invertase-type recombinase catalytic" evidence="4">
    <location>
        <begin position="11"/>
        <end position="158"/>
    </location>
</feature>
<protein>
    <submittedName>
        <fullName evidence="6">Recombinase family protein</fullName>
    </submittedName>
</protein>
<proteinExistence type="predicted"/>
<dbReference type="EMBL" id="JACSGT010000002">
    <property type="protein sequence ID" value="MCF2221017.1"/>
    <property type="molecule type" value="Genomic_DNA"/>
</dbReference>
<keyword evidence="1" id="KW-0238">DNA-binding</keyword>
<dbReference type="PANTHER" id="PTHR30461">
    <property type="entry name" value="DNA-INVERTASE FROM LAMBDOID PROPHAGE"/>
    <property type="match status" value="1"/>
</dbReference>
<name>A0ABS9CA12_9FLAO</name>
<evidence type="ECO:0000259" key="4">
    <source>
        <dbReference type="PROSITE" id="PS51736"/>
    </source>
</evidence>
<evidence type="ECO:0000256" key="1">
    <source>
        <dbReference type="ARBA" id="ARBA00023125"/>
    </source>
</evidence>
<evidence type="ECO:0000313" key="7">
    <source>
        <dbReference type="Proteomes" id="UP001430374"/>
    </source>
</evidence>
<dbReference type="InterPro" id="IPR006119">
    <property type="entry name" value="Resolv_N"/>
</dbReference>
<reference evidence="6" key="1">
    <citation type="submission" date="2021-08" db="EMBL/GenBank/DDBJ databases">
        <title>Complete genome sequence of Chryseobacterium sp strain PS-8.</title>
        <authorList>
            <person name="Das S.K."/>
        </authorList>
    </citation>
    <scope>NUCLEOTIDE SEQUENCE</scope>
    <source>
        <strain evidence="6">PS-8</strain>
    </source>
</reference>
<dbReference type="Gene3D" id="3.40.50.1390">
    <property type="entry name" value="Resolvase, N-terminal catalytic domain"/>
    <property type="match status" value="1"/>
</dbReference>
<dbReference type="InterPro" id="IPR050639">
    <property type="entry name" value="SSR_resolvase"/>
</dbReference>
<dbReference type="InterPro" id="IPR036162">
    <property type="entry name" value="Resolvase-like_N_sf"/>
</dbReference>
<dbReference type="InterPro" id="IPR038109">
    <property type="entry name" value="DNA_bind_recomb_sf"/>
</dbReference>
<evidence type="ECO:0000259" key="5">
    <source>
        <dbReference type="PROSITE" id="PS51737"/>
    </source>
</evidence>